<reference evidence="2" key="1">
    <citation type="journal article" date="2020" name="Stud. Mycol.">
        <title>101 Dothideomycetes genomes: a test case for predicting lifestyles and emergence of pathogens.</title>
        <authorList>
            <person name="Haridas S."/>
            <person name="Albert R."/>
            <person name="Binder M."/>
            <person name="Bloem J."/>
            <person name="Labutti K."/>
            <person name="Salamov A."/>
            <person name="Andreopoulos B."/>
            <person name="Baker S."/>
            <person name="Barry K."/>
            <person name="Bills G."/>
            <person name="Bluhm B."/>
            <person name="Cannon C."/>
            <person name="Castanera R."/>
            <person name="Culley D."/>
            <person name="Daum C."/>
            <person name="Ezra D."/>
            <person name="Gonzalez J."/>
            <person name="Henrissat B."/>
            <person name="Kuo A."/>
            <person name="Liang C."/>
            <person name="Lipzen A."/>
            <person name="Lutzoni F."/>
            <person name="Magnuson J."/>
            <person name="Mondo S."/>
            <person name="Nolan M."/>
            <person name="Ohm R."/>
            <person name="Pangilinan J."/>
            <person name="Park H.-J."/>
            <person name="Ramirez L."/>
            <person name="Alfaro M."/>
            <person name="Sun H."/>
            <person name="Tritt A."/>
            <person name="Yoshinaga Y."/>
            <person name="Zwiers L.-H."/>
            <person name="Turgeon B."/>
            <person name="Goodwin S."/>
            <person name="Spatafora J."/>
            <person name="Crous P."/>
            <person name="Grigoriev I."/>
        </authorList>
    </citation>
    <scope>NUCLEOTIDE SEQUENCE</scope>
    <source>
        <strain evidence="2">CBS 130266</strain>
    </source>
</reference>
<name>A0A9P4P2F5_9PEZI</name>
<feature type="region of interest" description="Disordered" evidence="1">
    <location>
        <begin position="1"/>
        <end position="22"/>
    </location>
</feature>
<comment type="caution">
    <text evidence="2">The sequence shown here is derived from an EMBL/GenBank/DDBJ whole genome shotgun (WGS) entry which is preliminary data.</text>
</comment>
<dbReference type="Proteomes" id="UP000800235">
    <property type="component" value="Unassembled WGS sequence"/>
</dbReference>
<organism evidence="2 3">
    <name type="scientific">Tothia fuscella</name>
    <dbReference type="NCBI Taxonomy" id="1048955"/>
    <lineage>
        <taxon>Eukaryota</taxon>
        <taxon>Fungi</taxon>
        <taxon>Dikarya</taxon>
        <taxon>Ascomycota</taxon>
        <taxon>Pezizomycotina</taxon>
        <taxon>Dothideomycetes</taxon>
        <taxon>Pleosporomycetidae</taxon>
        <taxon>Venturiales</taxon>
        <taxon>Cylindrosympodiaceae</taxon>
        <taxon>Tothia</taxon>
    </lineage>
</organism>
<feature type="region of interest" description="Disordered" evidence="1">
    <location>
        <begin position="35"/>
        <end position="136"/>
    </location>
</feature>
<feature type="compositionally biased region" description="Pro residues" evidence="1">
    <location>
        <begin position="1"/>
        <end position="12"/>
    </location>
</feature>
<dbReference type="AlphaFoldDB" id="A0A9P4P2F5"/>
<evidence type="ECO:0000256" key="1">
    <source>
        <dbReference type="SAM" id="MobiDB-lite"/>
    </source>
</evidence>
<gene>
    <name evidence="2" type="ORF">EJ08DRAFT_337122</name>
</gene>
<dbReference type="EMBL" id="MU007013">
    <property type="protein sequence ID" value="KAF2435419.1"/>
    <property type="molecule type" value="Genomic_DNA"/>
</dbReference>
<feature type="compositionally biased region" description="Polar residues" evidence="1">
    <location>
        <begin position="56"/>
        <end position="66"/>
    </location>
</feature>
<protein>
    <submittedName>
        <fullName evidence="2">Uncharacterized protein</fullName>
    </submittedName>
</protein>
<evidence type="ECO:0000313" key="3">
    <source>
        <dbReference type="Proteomes" id="UP000800235"/>
    </source>
</evidence>
<sequence>MSTPYYPVPHPSPAWQIEDRSLPSIRRRSGSYLEARNSSTGLAANHRLVPPDEITLPSTGTNQGSQSRRRNNQLLDFQHVAMKRRRPDAEGETEERRANRVNAAESTFGPRGQVSPQVRESTVQSHGGETEPNNKPLAIEQPQFTWRLEALTSGDEECCRPGCSGASCAKLRSVAQQLVSERKRLNGPSNACNGTMRL</sequence>
<proteinExistence type="predicted"/>
<feature type="compositionally biased region" description="Polar residues" evidence="1">
    <location>
        <begin position="114"/>
        <end position="133"/>
    </location>
</feature>
<keyword evidence="3" id="KW-1185">Reference proteome</keyword>
<evidence type="ECO:0000313" key="2">
    <source>
        <dbReference type="EMBL" id="KAF2435419.1"/>
    </source>
</evidence>
<accession>A0A9P4P2F5</accession>